<dbReference type="GO" id="GO:0005794">
    <property type="term" value="C:Golgi apparatus"/>
    <property type="evidence" value="ECO:0007669"/>
    <property type="project" value="TreeGrafter"/>
</dbReference>
<dbReference type="OrthoDB" id="2448307at2759"/>
<dbReference type="EMBL" id="MLYV02001289">
    <property type="protein sequence ID" value="PSR71278.1"/>
    <property type="molecule type" value="Genomic_DNA"/>
</dbReference>
<organism evidence="3 4">
    <name type="scientific">Hermanssonia centrifuga</name>
    <dbReference type="NCBI Taxonomy" id="98765"/>
    <lineage>
        <taxon>Eukaryota</taxon>
        <taxon>Fungi</taxon>
        <taxon>Dikarya</taxon>
        <taxon>Basidiomycota</taxon>
        <taxon>Agaricomycotina</taxon>
        <taxon>Agaricomycetes</taxon>
        <taxon>Polyporales</taxon>
        <taxon>Meruliaceae</taxon>
        <taxon>Hermanssonia</taxon>
    </lineage>
</organism>
<accession>A0A2R6NG95</accession>
<sequence length="252" mass="28734">MPVYLAIFALAHVFQFALAVDAVSARNTLQFIFLSMFNALFLVYAIIQIREIQAALPKNTPGLSHIPINTLTMIIPIVISVAELAYCALGWKIYTEFGWKVYKFLGADRRIKTMYAHYQIFLCLIKFDLFFWMGFSVQFIWLVLNKQDAEFYLTYAALPLSIIVLIEGHLAARYENKWMMLTFMAGCVAALVYFVYKLVKVLRLKDTDPTFEAVWGTLTTFSVLAIILLIATFIVACLVMQNFGRGLKIQSA</sequence>
<feature type="transmembrane region" description="Helical" evidence="1">
    <location>
        <begin position="149"/>
        <end position="166"/>
    </location>
</feature>
<dbReference type="Proteomes" id="UP000186601">
    <property type="component" value="Unassembled WGS sequence"/>
</dbReference>
<protein>
    <submittedName>
        <fullName evidence="3">Uncharacterized protein</fullName>
    </submittedName>
</protein>
<keyword evidence="2" id="KW-0732">Signal</keyword>
<reference evidence="3 4" key="1">
    <citation type="submission" date="2018-02" db="EMBL/GenBank/DDBJ databases">
        <title>Genome sequence of the basidiomycete white-rot fungus Phlebia centrifuga.</title>
        <authorList>
            <person name="Granchi Z."/>
            <person name="Peng M."/>
            <person name="de Vries R.P."/>
            <person name="Hilden K."/>
            <person name="Makela M.R."/>
            <person name="Grigoriev I."/>
            <person name="Riley R."/>
        </authorList>
    </citation>
    <scope>NUCLEOTIDE SEQUENCE [LARGE SCALE GENOMIC DNA]</scope>
    <source>
        <strain evidence="3 4">FBCC195</strain>
    </source>
</reference>
<dbReference type="InterPro" id="IPR040410">
    <property type="entry name" value="UPF0658_Golgi"/>
</dbReference>
<keyword evidence="1" id="KW-1133">Transmembrane helix</keyword>
<feature type="chain" id="PRO_5015337993" evidence="2">
    <location>
        <begin position="20"/>
        <end position="252"/>
    </location>
</feature>
<dbReference type="AlphaFoldDB" id="A0A2R6NG95"/>
<dbReference type="PANTHER" id="PTHR34391">
    <property type="entry name" value="UPF0658 GOLGI APPARATUS MEMBRANE PROTEIN C1952.10C-RELATED"/>
    <property type="match status" value="1"/>
</dbReference>
<evidence type="ECO:0000313" key="3">
    <source>
        <dbReference type="EMBL" id="PSR71278.1"/>
    </source>
</evidence>
<feature type="signal peptide" evidence="2">
    <location>
        <begin position="1"/>
        <end position="19"/>
    </location>
</feature>
<feature type="transmembrane region" description="Helical" evidence="1">
    <location>
        <begin position="120"/>
        <end position="143"/>
    </location>
</feature>
<evidence type="ECO:0000313" key="4">
    <source>
        <dbReference type="Proteomes" id="UP000186601"/>
    </source>
</evidence>
<dbReference type="PANTHER" id="PTHR34391:SF2">
    <property type="entry name" value="TRP C-TERMINAL DOMAIN-CONTAINING PROTEIN"/>
    <property type="match status" value="1"/>
</dbReference>
<feature type="transmembrane region" description="Helical" evidence="1">
    <location>
        <begin position="216"/>
        <end position="240"/>
    </location>
</feature>
<proteinExistence type="predicted"/>
<comment type="caution">
    <text evidence="3">The sequence shown here is derived from an EMBL/GenBank/DDBJ whole genome shotgun (WGS) entry which is preliminary data.</text>
</comment>
<gene>
    <name evidence="3" type="ORF">PHLCEN_2v12792</name>
</gene>
<feature type="transmembrane region" description="Helical" evidence="1">
    <location>
        <begin position="29"/>
        <end position="47"/>
    </location>
</feature>
<evidence type="ECO:0000256" key="2">
    <source>
        <dbReference type="SAM" id="SignalP"/>
    </source>
</evidence>
<keyword evidence="4" id="KW-1185">Reference proteome</keyword>
<keyword evidence="1" id="KW-0812">Transmembrane</keyword>
<feature type="transmembrane region" description="Helical" evidence="1">
    <location>
        <begin position="178"/>
        <end position="196"/>
    </location>
</feature>
<evidence type="ECO:0000256" key="1">
    <source>
        <dbReference type="SAM" id="Phobius"/>
    </source>
</evidence>
<name>A0A2R6NG95_9APHY</name>
<keyword evidence="1" id="KW-0472">Membrane</keyword>